<dbReference type="InterPro" id="IPR011990">
    <property type="entry name" value="TPR-like_helical_dom_sf"/>
</dbReference>
<keyword evidence="3" id="KW-1185">Reference proteome</keyword>
<evidence type="ECO:0000313" key="3">
    <source>
        <dbReference type="Proteomes" id="UP000242415"/>
    </source>
</evidence>
<dbReference type="SMART" id="SM00530">
    <property type="entry name" value="HTH_XRE"/>
    <property type="match status" value="1"/>
</dbReference>
<dbReference type="SUPFAM" id="SSF48452">
    <property type="entry name" value="TPR-like"/>
    <property type="match status" value="1"/>
</dbReference>
<dbReference type="Gene3D" id="1.25.40.10">
    <property type="entry name" value="Tetratricopeptide repeat domain"/>
    <property type="match status" value="1"/>
</dbReference>
<proteinExistence type="predicted"/>
<dbReference type="PROSITE" id="PS50943">
    <property type="entry name" value="HTH_CROC1"/>
    <property type="match status" value="1"/>
</dbReference>
<dbReference type="Gene3D" id="1.10.260.40">
    <property type="entry name" value="lambda repressor-like DNA-binding domains"/>
    <property type="match status" value="1"/>
</dbReference>
<feature type="domain" description="HTH cro/C1-type" evidence="1">
    <location>
        <begin position="13"/>
        <end position="67"/>
    </location>
</feature>
<dbReference type="OrthoDB" id="4517420at2"/>
<accession>A0A1H3JPH9</accession>
<dbReference type="Proteomes" id="UP000242415">
    <property type="component" value="Unassembled WGS sequence"/>
</dbReference>
<dbReference type="SUPFAM" id="SSF47413">
    <property type="entry name" value="lambda repressor-like DNA-binding domains"/>
    <property type="match status" value="1"/>
</dbReference>
<dbReference type="Pfam" id="PF13560">
    <property type="entry name" value="HTH_31"/>
    <property type="match status" value="1"/>
</dbReference>
<name>A0A1H3JPH9_9ACTN</name>
<dbReference type="AlphaFoldDB" id="A0A1H3JPH9"/>
<dbReference type="STRING" id="405436.SAMN05444365_102191"/>
<evidence type="ECO:0000259" key="1">
    <source>
        <dbReference type="PROSITE" id="PS50943"/>
    </source>
</evidence>
<dbReference type="InterPro" id="IPR001387">
    <property type="entry name" value="Cro/C1-type_HTH"/>
</dbReference>
<gene>
    <name evidence="2" type="ORF">SAMN05444365_102191</name>
</gene>
<reference evidence="3" key="1">
    <citation type="submission" date="2016-10" db="EMBL/GenBank/DDBJ databases">
        <authorList>
            <person name="Varghese N."/>
            <person name="Submissions S."/>
        </authorList>
    </citation>
    <scope>NUCLEOTIDE SEQUENCE [LARGE SCALE GENOMIC DNA]</scope>
    <source>
        <strain evidence="3">DSM 45245</strain>
    </source>
</reference>
<dbReference type="CDD" id="cd00093">
    <property type="entry name" value="HTH_XRE"/>
    <property type="match status" value="1"/>
</dbReference>
<sequence>MRLALARRDLATVYRRLQSAGVSQRRIAALTGQSPSEVYEILNGRQVMAYELLLRIADGLGVPRGYLGLAYDESTERALDLAVASCSVLPDEREEVRQLLSHAANVTMGAGVQEIAKWWQPVEAARTPVFTRVGLPDVVNIESITAAMRALDYQYGGGACREAIVAQVRWAQQLLAADYADEVRHRLHIALADLHNLAGWTSFDVGLYSSARCHFARALEQARHTNNPSLVANVLYRIGRLHLHQGYFRDALKFFQLGQLAAQDAGSELTVALLCANEAWAYALLGDTSQALKSIDRAQDEFTRADLLAAPAWVCFFGLADLHAMTGIVYASLPARTTAYLSAAVEHLHRALDMRCDDQSRSRAFELTALATTHLRLDDCDTGIALGNQAVALAMQLRSVRTIDRLAPLRRETDSHLERSEARELAERIDTLQAE</sequence>
<organism evidence="2 3">
    <name type="scientific">Micromonospora pattaloongensis</name>
    <dbReference type="NCBI Taxonomy" id="405436"/>
    <lineage>
        <taxon>Bacteria</taxon>
        <taxon>Bacillati</taxon>
        <taxon>Actinomycetota</taxon>
        <taxon>Actinomycetes</taxon>
        <taxon>Micromonosporales</taxon>
        <taxon>Micromonosporaceae</taxon>
        <taxon>Micromonospora</taxon>
    </lineage>
</organism>
<evidence type="ECO:0000313" key="2">
    <source>
        <dbReference type="EMBL" id="SDY41435.1"/>
    </source>
</evidence>
<protein>
    <submittedName>
        <fullName evidence="2">Helix-turn-helix</fullName>
    </submittedName>
</protein>
<dbReference type="InterPro" id="IPR010982">
    <property type="entry name" value="Lambda_DNA-bd_dom_sf"/>
</dbReference>
<dbReference type="GO" id="GO:0003677">
    <property type="term" value="F:DNA binding"/>
    <property type="evidence" value="ECO:0007669"/>
    <property type="project" value="InterPro"/>
</dbReference>
<dbReference type="EMBL" id="FNPH01000002">
    <property type="protein sequence ID" value="SDY41435.1"/>
    <property type="molecule type" value="Genomic_DNA"/>
</dbReference>